<evidence type="ECO:0008006" key="3">
    <source>
        <dbReference type="Google" id="ProtNLM"/>
    </source>
</evidence>
<dbReference type="AlphaFoldDB" id="A0A1G6LZF7"/>
<reference evidence="2" key="1">
    <citation type="submission" date="2016-10" db="EMBL/GenBank/DDBJ databases">
        <authorList>
            <person name="Varghese N."/>
            <person name="Submissions S."/>
        </authorList>
    </citation>
    <scope>NUCLEOTIDE SEQUENCE [LARGE SCALE GENOMIC DNA]</scope>
    <source>
        <strain evidence="2">CGMCC 4.3504</strain>
    </source>
</reference>
<dbReference type="SUPFAM" id="SSF56801">
    <property type="entry name" value="Acetyl-CoA synthetase-like"/>
    <property type="match status" value="1"/>
</dbReference>
<dbReference type="Proteomes" id="UP000182100">
    <property type="component" value="Unassembled WGS sequence"/>
</dbReference>
<name>A0A1G6LZF7_9ACTN</name>
<protein>
    <recommendedName>
        <fullName evidence="3">AMP-binding enzyme</fullName>
    </recommendedName>
</protein>
<dbReference type="Gene3D" id="3.40.50.12780">
    <property type="entry name" value="N-terminal domain of ligase-like"/>
    <property type="match status" value="1"/>
</dbReference>
<dbReference type="RefSeq" id="WP_055572592.1">
    <property type="nucleotide sequence ID" value="NZ_FMZK01000002.1"/>
</dbReference>
<proteinExistence type="predicted"/>
<dbReference type="InterPro" id="IPR042099">
    <property type="entry name" value="ANL_N_sf"/>
</dbReference>
<sequence length="351" mass="39035">MTGYGDKDMATHLQDILRWHFGPGTGSPFWLKRKDSLGFDPLRDVVEFADLRKFPDLSDELRTVPVDDLKPAGSADSPFEVYESGGTLGVPKRVVEHRSRLEGVDWVETVLPAFGGGGHWLHVGPTGPHIVGRSVRRLAHLRRSMFFTVDFDPRWVKLLIRTDRRPLADEYVQHVLDQVETIARSQDIRVLFITPPVLEALCARPKLYGMLADRVTGIIWSGTSISGTSLRLLQTEFFPHAEVRGIYGNSLMGIAPQRSPEPGDTHPCVFRTFQPRSVVEVVDPDTGERVAPGERGRVLVHLLTRDLFLPNVRERDTAVRIVPGGPGDGDDLADVQPFRPASGAKVIEGVY</sequence>
<organism evidence="1 2">
    <name type="scientific">Streptomyces prasinopilosus</name>
    <dbReference type="NCBI Taxonomy" id="67344"/>
    <lineage>
        <taxon>Bacteria</taxon>
        <taxon>Bacillati</taxon>
        <taxon>Actinomycetota</taxon>
        <taxon>Actinomycetes</taxon>
        <taxon>Kitasatosporales</taxon>
        <taxon>Streptomycetaceae</taxon>
        <taxon>Streptomyces</taxon>
    </lineage>
</organism>
<keyword evidence="2" id="KW-1185">Reference proteome</keyword>
<dbReference type="STRING" id="67344.SAMN05216505_102320"/>
<accession>A0A1G6LZF7</accession>
<dbReference type="EMBL" id="FMZK01000002">
    <property type="protein sequence ID" value="SDC48678.1"/>
    <property type="molecule type" value="Genomic_DNA"/>
</dbReference>
<evidence type="ECO:0000313" key="2">
    <source>
        <dbReference type="Proteomes" id="UP000182100"/>
    </source>
</evidence>
<evidence type="ECO:0000313" key="1">
    <source>
        <dbReference type="EMBL" id="SDC48678.1"/>
    </source>
</evidence>
<gene>
    <name evidence="1" type="ORF">SAMN05216505_102320</name>
</gene>